<protein>
    <recommendedName>
        <fullName evidence="3">Tetratricopeptide repeat protein</fullName>
    </recommendedName>
</protein>
<dbReference type="AlphaFoldDB" id="A0A0F6W2J9"/>
<reference evidence="1 2" key="1">
    <citation type="submission" date="2015-03" db="EMBL/GenBank/DDBJ databases">
        <title>Genome assembly of Sandaracinus amylolyticus DSM 53668.</title>
        <authorList>
            <person name="Sharma G."/>
            <person name="Subramanian S."/>
        </authorList>
    </citation>
    <scope>NUCLEOTIDE SEQUENCE [LARGE SCALE GENOMIC DNA]</scope>
    <source>
        <strain evidence="1 2">DSM 53668</strain>
    </source>
</reference>
<gene>
    <name evidence="1" type="ORF">DB32_003017</name>
</gene>
<name>A0A0F6W2J9_9BACT</name>
<keyword evidence="2" id="KW-1185">Reference proteome</keyword>
<dbReference type="EMBL" id="CP011125">
    <property type="protein sequence ID" value="AKF05868.1"/>
    <property type="molecule type" value="Genomic_DNA"/>
</dbReference>
<evidence type="ECO:0000313" key="2">
    <source>
        <dbReference type="Proteomes" id="UP000034883"/>
    </source>
</evidence>
<sequence length="387" mass="42198">MQPLRAGWAEARDARTGLHVRIAYPDGSCIHDPQPLGRDRLAFDRRAHVRRLQVAEVAARLASPAFLRVLATDPLVVEATPPTSTLGASDAIECLLQLLEVLGRIHAAGWAHRCLIPAHVGVERRDDRVQVRVAFPAVGPFAPHEDAAAERAIGPIRTDLLQAARLARIWVGDFDAPRVEVARLSRALGHVASAAQLARVLAPDHWRARAAVIPDVVELRPMPTDWTRVIASLEADLAAPVHASREEYARYPLAFALDQRARIALDEGDLERALRDADRAVELDDEPSQRLTRAVVRLELGDLEGALVDAKRALAPPSVPVDWIGEVPLLLAPARIELSPAALARAHLVLARVHQERGDHAAARDAIARARACSDEPIVTAIERPSR</sequence>
<dbReference type="Proteomes" id="UP000034883">
    <property type="component" value="Chromosome"/>
</dbReference>
<dbReference type="STRING" id="927083.DB32_003017"/>
<dbReference type="SMART" id="SM00028">
    <property type="entry name" value="TPR"/>
    <property type="match status" value="2"/>
</dbReference>
<accession>A0A0F6W2J9</accession>
<dbReference type="Gene3D" id="1.25.40.10">
    <property type="entry name" value="Tetratricopeptide repeat domain"/>
    <property type="match status" value="1"/>
</dbReference>
<dbReference type="InterPro" id="IPR011990">
    <property type="entry name" value="TPR-like_helical_dom_sf"/>
</dbReference>
<dbReference type="SUPFAM" id="SSF48452">
    <property type="entry name" value="TPR-like"/>
    <property type="match status" value="1"/>
</dbReference>
<organism evidence="1 2">
    <name type="scientific">Sandaracinus amylolyticus</name>
    <dbReference type="NCBI Taxonomy" id="927083"/>
    <lineage>
        <taxon>Bacteria</taxon>
        <taxon>Pseudomonadati</taxon>
        <taxon>Myxococcota</taxon>
        <taxon>Polyangia</taxon>
        <taxon>Polyangiales</taxon>
        <taxon>Sandaracinaceae</taxon>
        <taxon>Sandaracinus</taxon>
    </lineage>
</organism>
<evidence type="ECO:0008006" key="3">
    <source>
        <dbReference type="Google" id="ProtNLM"/>
    </source>
</evidence>
<evidence type="ECO:0000313" key="1">
    <source>
        <dbReference type="EMBL" id="AKF05868.1"/>
    </source>
</evidence>
<proteinExistence type="predicted"/>
<dbReference type="InterPro" id="IPR019734">
    <property type="entry name" value="TPR_rpt"/>
</dbReference>
<dbReference type="KEGG" id="samy:DB32_003017"/>